<accession>A0A7R9G504</accession>
<dbReference type="AlphaFoldDB" id="A0A7R9G504"/>
<evidence type="ECO:0000259" key="1">
    <source>
        <dbReference type="Pfam" id="PF20772"/>
    </source>
</evidence>
<dbReference type="SUPFAM" id="SSF75625">
    <property type="entry name" value="YebC-like"/>
    <property type="match status" value="1"/>
</dbReference>
<name>A0A7R9G504_TIMSH</name>
<dbReference type="InterPro" id="IPR049083">
    <property type="entry name" value="TACO1_YebC_N"/>
</dbReference>
<evidence type="ECO:0000313" key="2">
    <source>
        <dbReference type="EMBL" id="CAD7267338.1"/>
    </source>
</evidence>
<dbReference type="GO" id="GO:0005739">
    <property type="term" value="C:mitochondrion"/>
    <property type="evidence" value="ECO:0007669"/>
    <property type="project" value="TreeGrafter"/>
</dbReference>
<feature type="domain" description="TACO1/YebC-like N-terminal" evidence="1">
    <location>
        <begin position="5"/>
        <end position="40"/>
    </location>
</feature>
<dbReference type="EMBL" id="OC008987">
    <property type="protein sequence ID" value="CAD7267338.1"/>
    <property type="molecule type" value="Genomic_DNA"/>
</dbReference>
<dbReference type="PANTHER" id="PTHR12532:SF0">
    <property type="entry name" value="TRANSLATIONAL ACTIVATOR OF CYTOCHROME C OXIDASE 1"/>
    <property type="match status" value="1"/>
</dbReference>
<dbReference type="Gene3D" id="1.10.10.200">
    <property type="match status" value="1"/>
</dbReference>
<dbReference type="PANTHER" id="PTHR12532">
    <property type="entry name" value="TRANSLATIONAL ACTIVATOR OF CYTOCHROME C OXIDASE 1"/>
    <property type="match status" value="1"/>
</dbReference>
<sequence length="135" mass="14919">MLEGNGTNPDFNVQLSQALEQAKKNSMPRATVENAINQAKTSKLQSKQSFLELRGPAGSIFIVSILSDNTPRVKNDLHSIVRKSNMPIDEALGRLQNGYLKLMVIGPYKVRAVLNINVSGNAIGRDRHFLDYVIV</sequence>
<organism evidence="2">
    <name type="scientific">Timema shepardi</name>
    <name type="common">Walking stick</name>
    <dbReference type="NCBI Taxonomy" id="629360"/>
    <lineage>
        <taxon>Eukaryota</taxon>
        <taxon>Metazoa</taxon>
        <taxon>Ecdysozoa</taxon>
        <taxon>Arthropoda</taxon>
        <taxon>Hexapoda</taxon>
        <taxon>Insecta</taxon>
        <taxon>Pterygota</taxon>
        <taxon>Neoptera</taxon>
        <taxon>Polyneoptera</taxon>
        <taxon>Phasmatodea</taxon>
        <taxon>Timematodea</taxon>
        <taxon>Timematoidea</taxon>
        <taxon>Timematidae</taxon>
        <taxon>Timema</taxon>
    </lineage>
</organism>
<proteinExistence type="predicted"/>
<dbReference type="InterPro" id="IPR029072">
    <property type="entry name" value="YebC-like"/>
</dbReference>
<gene>
    <name evidence="2" type="ORF">TSIB3V08_LOCUS11346</name>
</gene>
<reference evidence="2" key="1">
    <citation type="submission" date="2020-11" db="EMBL/GenBank/DDBJ databases">
        <authorList>
            <person name="Tran Van P."/>
        </authorList>
    </citation>
    <scope>NUCLEOTIDE SEQUENCE</scope>
</reference>
<dbReference type="InterPro" id="IPR002876">
    <property type="entry name" value="Transcrip_reg_TACO1-like"/>
</dbReference>
<dbReference type="Pfam" id="PF20772">
    <property type="entry name" value="TACO1_YebC_N"/>
    <property type="match status" value="1"/>
</dbReference>
<dbReference type="InterPro" id="IPR017856">
    <property type="entry name" value="Integrase-like_N"/>
</dbReference>
<protein>
    <recommendedName>
        <fullName evidence="1">TACO1/YebC-like N-terminal domain-containing protein</fullName>
    </recommendedName>
</protein>